<dbReference type="RefSeq" id="WP_013560669.1">
    <property type="nucleotide sequence ID" value="NC_014960.1"/>
</dbReference>
<gene>
    <name evidence="7" type="ordered locus">ANT_22760</name>
</gene>
<sequence>MAQEISAPKTKIGRLPRNIWAVSLTSFFMDISSEMVLNILPLFLANVLGIRTSLIGLIEGIAEATSSLLKVFSGWLSDRLKGRKWIAVVGYGLSAISKPFFYFASTWEAVAAIRWTDRVGKGVRTAPRDALVADSVEPEVRGLAFGVQRAADTAGALLGILIAAGVVWWAQSNQVALGAETFRTVVLISIIPGVLAVLSLAIGAKDVPLKNRGEAPRLAFRSLGKPFMVFMIIVGIFDIGNSSDAFLVLRAQERGLSTLGILLMLAAFNLVYTLLSAPAGSFSDRIGRRKVIIGGWLVYSAIYFGFAFAQQAWHVVVFYILYGVYYGLAFGTTKAMVADLVPEALRGTAYGTYNAILGILDFPASLIAGILWQGVGHWQGFGASAPFFFGALMSILAAILMMLWKPASSETQNI</sequence>
<dbReference type="Proteomes" id="UP000008922">
    <property type="component" value="Chromosome"/>
</dbReference>
<dbReference type="SUPFAM" id="SSF103473">
    <property type="entry name" value="MFS general substrate transporter"/>
    <property type="match status" value="1"/>
</dbReference>
<dbReference type="OrthoDB" id="9810492at2"/>
<evidence type="ECO:0000256" key="5">
    <source>
        <dbReference type="SAM" id="Phobius"/>
    </source>
</evidence>
<dbReference type="Gene3D" id="1.20.1250.20">
    <property type="entry name" value="MFS general substrate transporter like domains"/>
    <property type="match status" value="2"/>
</dbReference>
<dbReference type="GO" id="GO:0022857">
    <property type="term" value="F:transmembrane transporter activity"/>
    <property type="evidence" value="ECO:0007669"/>
    <property type="project" value="InterPro"/>
</dbReference>
<dbReference type="Pfam" id="PF07690">
    <property type="entry name" value="MFS_1"/>
    <property type="match status" value="1"/>
</dbReference>
<evidence type="ECO:0000256" key="3">
    <source>
        <dbReference type="ARBA" id="ARBA00022989"/>
    </source>
</evidence>
<reference evidence="7 8" key="1">
    <citation type="submission" date="2010-12" db="EMBL/GenBank/DDBJ databases">
        <title>Whole genome sequence of Anaerolinea thermophila UNI-1.</title>
        <authorList>
            <person name="Narita-Yamada S."/>
            <person name="Kishi E."/>
            <person name="Watanabe Y."/>
            <person name="Takasaki K."/>
            <person name="Ankai A."/>
            <person name="Oguchi A."/>
            <person name="Fukui S."/>
            <person name="Takahashi M."/>
            <person name="Yashiro I."/>
            <person name="Hosoyama A."/>
            <person name="Sekiguchi Y."/>
            <person name="Hanada S."/>
            <person name="Fujita N."/>
        </authorList>
    </citation>
    <scope>NUCLEOTIDE SEQUENCE [LARGE SCALE GENOMIC DNA]</scope>
    <source>
        <strain evidence="8">DSM 14523 / JCM 11388 / NBRC 100420 / UNI-1</strain>
    </source>
</reference>
<accession>E8MY71</accession>
<keyword evidence="4 5" id="KW-0472">Membrane</keyword>
<feature type="transmembrane region" description="Helical" evidence="5">
    <location>
        <begin position="223"/>
        <end position="240"/>
    </location>
</feature>
<feature type="transmembrane region" description="Helical" evidence="5">
    <location>
        <begin position="150"/>
        <end position="170"/>
    </location>
</feature>
<evidence type="ECO:0000256" key="2">
    <source>
        <dbReference type="ARBA" id="ARBA00022692"/>
    </source>
</evidence>
<feature type="transmembrane region" description="Helical" evidence="5">
    <location>
        <begin position="353"/>
        <end position="375"/>
    </location>
</feature>
<dbReference type="GO" id="GO:0005886">
    <property type="term" value="C:plasma membrane"/>
    <property type="evidence" value="ECO:0007669"/>
    <property type="project" value="UniProtKB-SubCell"/>
</dbReference>
<dbReference type="PANTHER" id="PTHR23518:SF2">
    <property type="entry name" value="MAJOR FACILITATOR SUPERFAMILY TRANSPORTER"/>
    <property type="match status" value="1"/>
</dbReference>
<keyword evidence="8" id="KW-1185">Reference proteome</keyword>
<evidence type="ECO:0000313" key="8">
    <source>
        <dbReference type="Proteomes" id="UP000008922"/>
    </source>
</evidence>
<dbReference type="STRING" id="926569.ANT_22760"/>
<evidence type="ECO:0000256" key="4">
    <source>
        <dbReference type="ARBA" id="ARBA00023136"/>
    </source>
</evidence>
<feature type="transmembrane region" description="Helical" evidence="5">
    <location>
        <begin position="381"/>
        <end position="404"/>
    </location>
</feature>
<evidence type="ECO:0000256" key="1">
    <source>
        <dbReference type="ARBA" id="ARBA00004651"/>
    </source>
</evidence>
<comment type="subcellular location">
    <subcellularLocation>
        <location evidence="1">Cell membrane</location>
        <topology evidence="1">Multi-pass membrane protein</topology>
    </subcellularLocation>
</comment>
<dbReference type="InterPro" id="IPR011701">
    <property type="entry name" value="MFS"/>
</dbReference>
<dbReference type="InParanoid" id="E8MY71"/>
<dbReference type="HOGENOM" id="CLU_040020_1_0_0"/>
<feature type="transmembrane region" description="Helical" evidence="5">
    <location>
        <begin position="260"/>
        <end position="279"/>
    </location>
</feature>
<evidence type="ECO:0000259" key="6">
    <source>
        <dbReference type="PROSITE" id="PS50850"/>
    </source>
</evidence>
<evidence type="ECO:0000313" key="7">
    <source>
        <dbReference type="EMBL" id="BAJ64302.1"/>
    </source>
</evidence>
<name>E8MY71_ANATU</name>
<dbReference type="InterPro" id="IPR036259">
    <property type="entry name" value="MFS_trans_sf"/>
</dbReference>
<dbReference type="AlphaFoldDB" id="E8MY71"/>
<feature type="domain" description="Major facilitator superfamily (MFS) profile" evidence="6">
    <location>
        <begin position="18"/>
        <end position="409"/>
    </location>
</feature>
<keyword evidence="2 5" id="KW-0812">Transmembrane</keyword>
<keyword evidence="3 5" id="KW-1133">Transmembrane helix</keyword>
<organism evidence="7 8">
    <name type="scientific">Anaerolinea thermophila (strain DSM 14523 / JCM 11388 / NBRC 100420 / UNI-1)</name>
    <dbReference type="NCBI Taxonomy" id="926569"/>
    <lineage>
        <taxon>Bacteria</taxon>
        <taxon>Bacillati</taxon>
        <taxon>Chloroflexota</taxon>
        <taxon>Anaerolineae</taxon>
        <taxon>Anaerolineales</taxon>
        <taxon>Anaerolineaceae</taxon>
        <taxon>Anaerolinea</taxon>
    </lineage>
</organism>
<proteinExistence type="predicted"/>
<dbReference type="InterPro" id="IPR020846">
    <property type="entry name" value="MFS_dom"/>
</dbReference>
<feature type="transmembrane region" description="Helical" evidence="5">
    <location>
        <begin position="291"/>
        <end position="313"/>
    </location>
</feature>
<dbReference type="KEGG" id="atm:ANT_22760"/>
<feature type="transmembrane region" description="Helical" evidence="5">
    <location>
        <begin position="182"/>
        <end position="202"/>
    </location>
</feature>
<dbReference type="eggNOG" id="COG2223">
    <property type="taxonomic scope" value="Bacteria"/>
</dbReference>
<dbReference type="PROSITE" id="PS50850">
    <property type="entry name" value="MFS"/>
    <property type="match status" value="1"/>
</dbReference>
<protein>
    <submittedName>
        <fullName evidence="7">Major facilitator superfamily transporter</fullName>
    </submittedName>
</protein>
<dbReference type="PANTHER" id="PTHR23518">
    <property type="entry name" value="C-METHYLTRANSFERASE"/>
    <property type="match status" value="1"/>
</dbReference>
<dbReference type="CDD" id="cd17370">
    <property type="entry name" value="MFS_MJ1317_like"/>
    <property type="match status" value="1"/>
</dbReference>
<feature type="transmembrane region" description="Helical" evidence="5">
    <location>
        <begin position="319"/>
        <end position="341"/>
    </location>
</feature>
<dbReference type="EMBL" id="AP012029">
    <property type="protein sequence ID" value="BAJ64302.1"/>
    <property type="molecule type" value="Genomic_DNA"/>
</dbReference>